<keyword evidence="9 21" id="KW-0472">Membrane</keyword>
<comment type="subcellular location">
    <subcellularLocation>
        <location evidence="15">Postsynaptic cell membrane</location>
        <topology evidence="15">Multi-pass membrane protein</topology>
    </subcellularLocation>
</comment>
<keyword evidence="8" id="KW-0406">Ion transport</keyword>
<feature type="binding site" evidence="17">
    <location>
        <position position="700"/>
    </location>
    <ligand>
        <name>L-glutamate</name>
        <dbReference type="ChEBI" id="CHEBI:29985"/>
    </ligand>
</feature>
<evidence type="ECO:0000256" key="3">
    <source>
        <dbReference type="ARBA" id="ARBA00022475"/>
    </source>
</evidence>
<dbReference type="SMART" id="SM00918">
    <property type="entry name" value="Lig_chan-Glu_bd"/>
    <property type="match status" value="1"/>
</dbReference>
<keyword evidence="26" id="KW-1185">Reference proteome</keyword>
<dbReference type="EMBL" id="JXXN02001738">
    <property type="protein sequence ID" value="THD24181.1"/>
    <property type="molecule type" value="Genomic_DNA"/>
</dbReference>
<keyword evidence="14" id="KW-0407">Ion channel</keyword>
<evidence type="ECO:0000256" key="12">
    <source>
        <dbReference type="ARBA" id="ARBA00023257"/>
    </source>
</evidence>
<dbReference type="GO" id="GO:0007166">
    <property type="term" value="P:cell surface receptor signaling pathway"/>
    <property type="evidence" value="ECO:0007669"/>
    <property type="project" value="UniProtKB-ARBA"/>
</dbReference>
<evidence type="ECO:0000256" key="10">
    <source>
        <dbReference type="ARBA" id="ARBA00023170"/>
    </source>
</evidence>
<evidence type="ECO:0000256" key="8">
    <source>
        <dbReference type="ARBA" id="ARBA00023065"/>
    </source>
</evidence>
<feature type="compositionally biased region" description="Gly residues" evidence="20">
    <location>
        <begin position="1097"/>
        <end position="1107"/>
    </location>
</feature>
<keyword evidence="2" id="KW-0813">Transport</keyword>
<feature type="binding site" evidence="17">
    <location>
        <position position="534"/>
    </location>
    <ligand>
        <name>L-glutamate</name>
        <dbReference type="ChEBI" id="CHEBI:29985"/>
    </ligand>
</feature>
<dbReference type="AlphaFoldDB" id="A0A4E0RCU8"/>
<keyword evidence="3" id="KW-1003">Cell membrane</keyword>
<feature type="binding site" evidence="17">
    <location>
        <position position="701"/>
    </location>
    <ligand>
        <name>L-glutamate</name>
        <dbReference type="ChEBI" id="CHEBI:29985"/>
    </ligand>
</feature>
<evidence type="ECO:0000256" key="1">
    <source>
        <dbReference type="ARBA" id="ARBA00008685"/>
    </source>
</evidence>
<keyword evidence="10 25" id="KW-0675">Receptor</keyword>
<dbReference type="SUPFAM" id="SSF53822">
    <property type="entry name" value="Periplasmic binding protein-like I"/>
    <property type="match status" value="1"/>
</dbReference>
<evidence type="ECO:0000256" key="21">
    <source>
        <dbReference type="SAM" id="Phobius"/>
    </source>
</evidence>
<protein>
    <recommendedName>
        <fullName evidence="16">Glutamate receptor 1</fullName>
    </recommendedName>
</protein>
<dbReference type="InterPro" id="IPR028082">
    <property type="entry name" value="Peripla_BP_I"/>
</dbReference>
<dbReference type="SMART" id="SM00079">
    <property type="entry name" value="PBPe"/>
    <property type="match status" value="1"/>
</dbReference>
<evidence type="ECO:0000256" key="5">
    <source>
        <dbReference type="ARBA" id="ARBA00022729"/>
    </source>
</evidence>
<dbReference type="FunFam" id="1.10.287.70:FF:000064">
    <property type="entry name" value="Glutamate receptor ionotropic, kainate"/>
    <property type="match status" value="1"/>
</dbReference>
<dbReference type="SUPFAM" id="SSF81324">
    <property type="entry name" value="Voltage-gated potassium channels"/>
    <property type="match status" value="1"/>
</dbReference>
<feature type="chain" id="PRO_5020036251" description="Glutamate receptor 1" evidence="22">
    <location>
        <begin position="24"/>
        <end position="1138"/>
    </location>
</feature>
<evidence type="ECO:0000256" key="22">
    <source>
        <dbReference type="SAM" id="SignalP"/>
    </source>
</evidence>
<feature type="site" description="Interaction with the cone snail toxin Con-ikot-ikot" evidence="18">
    <location>
        <position position="794"/>
    </location>
</feature>
<evidence type="ECO:0000256" key="15">
    <source>
        <dbReference type="ARBA" id="ARBA00034104"/>
    </source>
</evidence>
<dbReference type="GO" id="GO:0034702">
    <property type="term" value="C:monoatomic ion channel complex"/>
    <property type="evidence" value="ECO:0007669"/>
    <property type="project" value="UniProtKB-ARBA"/>
</dbReference>
<dbReference type="Pfam" id="PF10613">
    <property type="entry name" value="Lig_chan-Glu_bd"/>
    <property type="match status" value="1"/>
</dbReference>
<evidence type="ECO:0000256" key="4">
    <source>
        <dbReference type="ARBA" id="ARBA00022692"/>
    </source>
</evidence>
<feature type="binding site" evidence="17">
    <location>
        <position position="748"/>
    </location>
    <ligand>
        <name>L-glutamate</name>
        <dbReference type="ChEBI" id="CHEBI:29985"/>
    </ligand>
</feature>
<evidence type="ECO:0000256" key="20">
    <source>
        <dbReference type="SAM" id="MobiDB-lite"/>
    </source>
</evidence>
<feature type="disulfide bond" evidence="19">
    <location>
        <begin position="760"/>
        <end position="818"/>
    </location>
</feature>
<dbReference type="Gene3D" id="3.40.190.10">
    <property type="entry name" value="Periplasmic binding protein-like II"/>
    <property type="match status" value="1"/>
</dbReference>
<reference evidence="25" key="1">
    <citation type="submission" date="2019-03" db="EMBL/GenBank/DDBJ databases">
        <title>Improved annotation for the trematode Fasciola hepatica.</title>
        <authorList>
            <person name="Choi Y.-J."/>
            <person name="Martin J."/>
            <person name="Mitreva M."/>
        </authorList>
    </citation>
    <scope>NUCLEOTIDE SEQUENCE [LARGE SCALE GENOMIC DNA]</scope>
</reference>
<keyword evidence="4 21" id="KW-0812">Transmembrane</keyword>
<keyword evidence="19" id="KW-1015">Disulfide bond</keyword>
<sequence>MHLFGWITIIFVLFDLLFKHSHAQIRSYETIELSVGAIIDKNDVAQEICFKKSVQEANKLLQKHEPNRRRVHLVPLVETIDGDDSFEASQKACRLLERQVVAIYGPTTPNAVDTVQSLTTQFGIPHLQIDWGFRQKIHGFALNVHPHYLAYGQALYDYVRAAEWPSVALIYYREENLLKYDYLIRTMDTSVRIRKWDVASDNHRYVIKQFSKMQQQYAHFIVDIPFWEIQEFLSLIQTYNMTTQFYRYIFTDWDIQLVDPEAFRAVGAANITTISILEPLAEDKGYGIGALLDDVRMAALQDERFTRSSTSRRISPTYSALLYDGLSLLAMGILSSSRTSDLLPPSGLTCSASRSWNPGINLINDIKAIKPENFRGLTGTFQFDGYGWRSDVNFTILEFAMSEFRKYGHWNLETGLTITKNFSHTMQEIQSELRGKVLRITTMEEKPYMMYIGNTPPGKPKSTDPKDWQGFCIDLLNYISRDLNFSYTINLVPDSTYGNSKIIDGEEVWDGMVKELSLHKADLAVGSFTITYDRDRVIDFTTPFMYLGISIIYRRPEDKESHLFSFLQPLSAPVWGYILAATIMVSLVLFVVARFSPYEWKNKHPCNAKSNVIENNFNVLNSLWFTFGSLMQKGSDILPHATSTRIIAGFWWFFTLIVISSYTANLAAFLTVARMVSPIENVEDLSKQTKIKYGTIQGGSTEAFFAHSKFPIYERMYQFMTSQKGLLMNSTSQAIKRVKREEYAFLLESTMNEYYRQRDCDLMQVGGLLDSKGYGIGLPSGSKYRDPISETILKLQKQQILENRRHFWWGQHDIKVRCDASTGKSSDTSSLGMEKVGGCFVMLLIGMGMSLLVSLLEFIYSSYQRVRSNKRSIHEEIARDFRFAMACSSMRSRKAEDAAVLPPPPSLTCVPKDSAQPRGGLKAALAYAPCLSPPDLPMDLIAAAQFQNLRVSEPPSNGEQQRLQIAASQDCPNMIAINTKGSENNSEPQFPPTSDGTQAGGLESNYQTGILYPRSSPGVASNDQLEDEDVQDEDEEEEEEVDGDVDEDEMDDEDDDGDAEEWLPGPSLESPGSVSAFGGTNRHGLPSHLNYPMRSTPGGGSVVGAVGGSITPKQESQQPDGKIGIRGGNDVHLKKVSC</sequence>
<feature type="transmembrane region" description="Helical" evidence="21">
    <location>
        <begin position="650"/>
        <end position="673"/>
    </location>
</feature>
<feature type="signal peptide" evidence="22">
    <location>
        <begin position="1"/>
        <end position="23"/>
    </location>
</feature>
<keyword evidence="6 21" id="KW-1133">Transmembrane helix</keyword>
<dbReference type="GO" id="GO:0005230">
    <property type="term" value="F:extracellular ligand-gated monoatomic ion channel activity"/>
    <property type="evidence" value="ECO:0007669"/>
    <property type="project" value="UniProtKB-ARBA"/>
</dbReference>
<feature type="region of interest" description="Disordered" evidence="20">
    <location>
        <begin position="976"/>
        <end position="1138"/>
    </location>
</feature>
<feature type="transmembrane region" description="Helical" evidence="21">
    <location>
        <begin position="840"/>
        <end position="860"/>
    </location>
</feature>
<feature type="compositionally biased region" description="Polar residues" evidence="20">
    <location>
        <begin position="979"/>
        <end position="997"/>
    </location>
</feature>
<evidence type="ECO:0000256" key="18">
    <source>
        <dbReference type="PIRSR" id="PIRSR601508-2"/>
    </source>
</evidence>
<gene>
    <name evidence="25" type="ORF">D915_005100</name>
</gene>
<comment type="similarity">
    <text evidence="1">Belongs to the glutamate-gated ion channel (TC 1.A.10.1) family.</text>
</comment>
<dbReference type="InterPro" id="IPR019594">
    <property type="entry name" value="Glu/Gly-bd"/>
</dbReference>
<evidence type="ECO:0000313" key="26">
    <source>
        <dbReference type="Proteomes" id="UP000230066"/>
    </source>
</evidence>
<feature type="compositionally biased region" description="Basic and acidic residues" evidence="20">
    <location>
        <begin position="1129"/>
        <end position="1138"/>
    </location>
</feature>
<evidence type="ECO:0000256" key="6">
    <source>
        <dbReference type="ARBA" id="ARBA00022989"/>
    </source>
</evidence>
<feature type="site" description="Crucial to convey clamshell closure to channel opening" evidence="18">
    <location>
        <position position="679"/>
    </location>
</feature>
<dbReference type="PRINTS" id="PR00177">
    <property type="entry name" value="NMDARECEPTOR"/>
</dbReference>
<evidence type="ECO:0000256" key="17">
    <source>
        <dbReference type="PIRSR" id="PIRSR601508-1"/>
    </source>
</evidence>
<evidence type="ECO:0000256" key="2">
    <source>
        <dbReference type="ARBA" id="ARBA00022448"/>
    </source>
</evidence>
<dbReference type="SUPFAM" id="SSF53850">
    <property type="entry name" value="Periplasmic binding protein-like II"/>
    <property type="match status" value="1"/>
</dbReference>
<dbReference type="InterPro" id="IPR001320">
    <property type="entry name" value="Iontro_rcpt_C"/>
</dbReference>
<feature type="binding site" evidence="17">
    <location>
        <position position="529"/>
    </location>
    <ligand>
        <name>L-glutamate</name>
        <dbReference type="ChEBI" id="CHEBI:29985"/>
    </ligand>
</feature>
<dbReference type="InterPro" id="IPR015683">
    <property type="entry name" value="Ionotropic_Glu_rcpt"/>
</dbReference>
<dbReference type="Gene3D" id="1.10.287.70">
    <property type="match status" value="1"/>
</dbReference>
<evidence type="ECO:0000259" key="23">
    <source>
        <dbReference type="SMART" id="SM00079"/>
    </source>
</evidence>
<feature type="transmembrane region" description="Helical" evidence="21">
    <location>
        <begin position="574"/>
        <end position="593"/>
    </location>
</feature>
<evidence type="ECO:0000256" key="14">
    <source>
        <dbReference type="ARBA" id="ARBA00023303"/>
    </source>
</evidence>
<evidence type="ECO:0000256" key="13">
    <source>
        <dbReference type="ARBA" id="ARBA00023286"/>
    </source>
</evidence>
<feature type="domain" description="Ionotropic glutamate receptor L-glutamate and glycine-binding" evidence="24">
    <location>
        <begin position="447"/>
        <end position="518"/>
    </location>
</feature>
<keyword evidence="5 22" id="KW-0732">Signal</keyword>
<organism evidence="25 26">
    <name type="scientific">Fasciola hepatica</name>
    <name type="common">Liver fluke</name>
    <dbReference type="NCBI Taxonomy" id="6192"/>
    <lineage>
        <taxon>Eukaryota</taxon>
        <taxon>Metazoa</taxon>
        <taxon>Spiralia</taxon>
        <taxon>Lophotrochozoa</taxon>
        <taxon>Platyhelminthes</taxon>
        <taxon>Trematoda</taxon>
        <taxon>Digenea</taxon>
        <taxon>Plagiorchiida</taxon>
        <taxon>Echinostomata</taxon>
        <taxon>Echinostomatoidea</taxon>
        <taxon>Fasciolidae</taxon>
        <taxon>Fasciola</taxon>
    </lineage>
</organism>
<dbReference type="Pfam" id="PF01094">
    <property type="entry name" value="ANF_receptor"/>
    <property type="match status" value="1"/>
</dbReference>
<keyword evidence="11" id="KW-0325">Glycoprotein</keyword>
<dbReference type="InterPro" id="IPR001508">
    <property type="entry name" value="Iono_Glu_rcpt_met"/>
</dbReference>
<proteinExistence type="inferred from homology"/>
<dbReference type="InterPro" id="IPR001828">
    <property type="entry name" value="ANF_lig-bd_rcpt"/>
</dbReference>
<evidence type="ECO:0000256" key="9">
    <source>
        <dbReference type="ARBA" id="ARBA00023136"/>
    </source>
</evidence>
<comment type="caution">
    <text evidence="25">The sequence shown here is derived from an EMBL/GenBank/DDBJ whole genome shotgun (WGS) entry which is preliminary data.</text>
</comment>
<evidence type="ECO:0000259" key="24">
    <source>
        <dbReference type="SMART" id="SM00918"/>
    </source>
</evidence>
<name>A0A4E0RCU8_FASHE</name>
<evidence type="ECO:0000256" key="7">
    <source>
        <dbReference type="ARBA" id="ARBA00023018"/>
    </source>
</evidence>
<evidence type="ECO:0000256" key="19">
    <source>
        <dbReference type="PIRSR" id="PIRSR601508-3"/>
    </source>
</evidence>
<dbReference type="PANTHER" id="PTHR18966">
    <property type="entry name" value="IONOTROPIC GLUTAMATE RECEPTOR"/>
    <property type="match status" value="1"/>
</dbReference>
<dbReference type="Proteomes" id="UP000230066">
    <property type="component" value="Unassembled WGS sequence"/>
</dbReference>
<dbReference type="Pfam" id="PF00060">
    <property type="entry name" value="Lig_chan"/>
    <property type="match status" value="1"/>
</dbReference>
<evidence type="ECO:0000256" key="16">
    <source>
        <dbReference type="ARBA" id="ARBA00072754"/>
    </source>
</evidence>
<dbReference type="GO" id="GO:0004888">
    <property type="term" value="F:transmembrane signaling receptor activity"/>
    <property type="evidence" value="ECO:0007669"/>
    <property type="project" value="UniProtKB-ARBA"/>
</dbReference>
<dbReference type="Gene3D" id="3.40.50.2300">
    <property type="match status" value="2"/>
</dbReference>
<evidence type="ECO:0000313" key="25">
    <source>
        <dbReference type="EMBL" id="THD24181.1"/>
    </source>
</evidence>
<evidence type="ECO:0000256" key="11">
    <source>
        <dbReference type="ARBA" id="ARBA00023180"/>
    </source>
</evidence>
<keyword evidence="7" id="KW-0770">Synapse</keyword>
<accession>A0A4E0RCU8</accession>
<dbReference type="GO" id="GO:0045211">
    <property type="term" value="C:postsynaptic membrane"/>
    <property type="evidence" value="ECO:0007669"/>
    <property type="project" value="UniProtKB-SubCell"/>
</dbReference>
<feature type="domain" description="Ionotropic glutamate receptor C-terminal" evidence="23">
    <location>
        <begin position="437"/>
        <end position="811"/>
    </location>
</feature>
<keyword evidence="12" id="KW-0628">Postsynaptic cell membrane</keyword>
<dbReference type="FunFam" id="3.40.190.10:FF:000060">
    <property type="entry name" value="Glutamate receptor ionotropic, kainate 1"/>
    <property type="match status" value="1"/>
</dbReference>
<dbReference type="FunFam" id="3.40.190.10:FF:000024">
    <property type="entry name" value="Glutamate receptor, ionotropic, delta 1"/>
    <property type="match status" value="1"/>
</dbReference>
<keyword evidence="13" id="KW-1071">Ligand-gated ion channel</keyword>
<feature type="compositionally biased region" description="Acidic residues" evidence="20">
    <location>
        <begin position="1024"/>
        <end position="1061"/>
    </location>
</feature>